<name>A0A0R1SC78_9LACO</name>
<keyword evidence="1" id="KW-1133">Transmembrane helix</keyword>
<keyword evidence="1" id="KW-0812">Transmembrane</keyword>
<sequence length="227" mass="26348">MINNKTRSQLKQEVKTVLRGNWGKAILLYLFILILLFLTGSYNSASNLMPNLANQNIFSSEIISLIISFITILIGLSANFRALDWLREPTLQFKPISSSFQLFKNPDWYRIIGIDIISTILVFLWSLLLIIPGIIKSLSYSQMYFIYKDLSDQGKAKDYSLIDYITQSRKLMNGHKMDYFILNLSFIGWFILAVITFGIGFIWLIPYYRMTMANFYRNLVDSQSQVI</sequence>
<feature type="transmembrane region" description="Helical" evidence="1">
    <location>
        <begin position="62"/>
        <end position="83"/>
    </location>
</feature>
<comment type="caution">
    <text evidence="2">The sequence shown here is derived from an EMBL/GenBank/DDBJ whole genome shotgun (WGS) entry which is preliminary data.</text>
</comment>
<dbReference type="OrthoDB" id="9784844at2"/>
<proteinExistence type="predicted"/>
<keyword evidence="1" id="KW-0472">Membrane</keyword>
<dbReference type="eggNOG" id="COG5523">
    <property type="taxonomic scope" value="Bacteria"/>
</dbReference>
<dbReference type="EMBL" id="AZFA01000007">
    <property type="protein sequence ID" value="KRL67174.1"/>
    <property type="molecule type" value="Genomic_DNA"/>
</dbReference>
<dbReference type="STRING" id="1423815.FC27_GL002020"/>
<evidence type="ECO:0000313" key="3">
    <source>
        <dbReference type="Proteomes" id="UP000051647"/>
    </source>
</evidence>
<organism evidence="2 3">
    <name type="scientific">Companilactobacillus versmoldensis DSM 14857 = KCTC 3814</name>
    <dbReference type="NCBI Taxonomy" id="1423815"/>
    <lineage>
        <taxon>Bacteria</taxon>
        <taxon>Bacillati</taxon>
        <taxon>Bacillota</taxon>
        <taxon>Bacilli</taxon>
        <taxon>Lactobacillales</taxon>
        <taxon>Lactobacillaceae</taxon>
        <taxon>Companilactobacillus</taxon>
    </lineage>
</organism>
<evidence type="ECO:0000256" key="1">
    <source>
        <dbReference type="SAM" id="Phobius"/>
    </source>
</evidence>
<dbReference type="InterPro" id="IPR010380">
    <property type="entry name" value="DUF975"/>
</dbReference>
<dbReference type="Proteomes" id="UP000051647">
    <property type="component" value="Unassembled WGS sequence"/>
</dbReference>
<keyword evidence="3" id="KW-1185">Reference proteome</keyword>
<dbReference type="AlphaFoldDB" id="A0A0R1SC78"/>
<evidence type="ECO:0000313" key="2">
    <source>
        <dbReference type="EMBL" id="KRL67174.1"/>
    </source>
</evidence>
<dbReference type="PATRIC" id="fig|1423815.3.peg.2073"/>
<feature type="transmembrane region" description="Helical" evidence="1">
    <location>
        <begin position="111"/>
        <end position="135"/>
    </location>
</feature>
<dbReference type="Pfam" id="PF06161">
    <property type="entry name" value="DUF975"/>
    <property type="match status" value="1"/>
</dbReference>
<feature type="transmembrane region" description="Helical" evidence="1">
    <location>
        <begin position="21"/>
        <end position="42"/>
    </location>
</feature>
<dbReference type="PANTHER" id="PTHR40076">
    <property type="entry name" value="MEMBRANE PROTEIN-RELATED"/>
    <property type="match status" value="1"/>
</dbReference>
<dbReference type="RefSeq" id="WP_010625485.1">
    <property type="nucleotide sequence ID" value="NZ_AZFA01000007.1"/>
</dbReference>
<evidence type="ECO:0008006" key="4">
    <source>
        <dbReference type="Google" id="ProtNLM"/>
    </source>
</evidence>
<gene>
    <name evidence="2" type="ORF">FC27_GL002020</name>
</gene>
<reference evidence="2 3" key="1">
    <citation type="journal article" date="2015" name="Genome Announc.">
        <title>Expanding the biotechnology potential of lactobacilli through comparative genomics of 213 strains and associated genera.</title>
        <authorList>
            <person name="Sun Z."/>
            <person name="Harris H.M."/>
            <person name="McCann A."/>
            <person name="Guo C."/>
            <person name="Argimon S."/>
            <person name="Zhang W."/>
            <person name="Yang X."/>
            <person name="Jeffery I.B."/>
            <person name="Cooney J.C."/>
            <person name="Kagawa T.F."/>
            <person name="Liu W."/>
            <person name="Song Y."/>
            <person name="Salvetti E."/>
            <person name="Wrobel A."/>
            <person name="Rasinkangas P."/>
            <person name="Parkhill J."/>
            <person name="Rea M.C."/>
            <person name="O'Sullivan O."/>
            <person name="Ritari J."/>
            <person name="Douillard F.P."/>
            <person name="Paul Ross R."/>
            <person name="Yang R."/>
            <person name="Briner A.E."/>
            <person name="Felis G.E."/>
            <person name="de Vos W.M."/>
            <person name="Barrangou R."/>
            <person name="Klaenhammer T.R."/>
            <person name="Caufield P.W."/>
            <person name="Cui Y."/>
            <person name="Zhang H."/>
            <person name="O'Toole P.W."/>
        </authorList>
    </citation>
    <scope>NUCLEOTIDE SEQUENCE [LARGE SCALE GENOMIC DNA]</scope>
    <source>
        <strain evidence="2 3">DSM 14857</strain>
    </source>
</reference>
<accession>A0A0R1SC78</accession>
<protein>
    <recommendedName>
        <fullName evidence="4">Integral membrane protein</fullName>
    </recommendedName>
</protein>
<dbReference type="PANTHER" id="PTHR40076:SF1">
    <property type="entry name" value="MEMBRANE PROTEIN"/>
    <property type="match status" value="1"/>
</dbReference>
<feature type="transmembrane region" description="Helical" evidence="1">
    <location>
        <begin position="179"/>
        <end position="205"/>
    </location>
</feature>